<comment type="caution">
    <text evidence="2">The sequence shown here is derived from an EMBL/GenBank/DDBJ whole genome shotgun (WGS) entry which is preliminary data.</text>
</comment>
<feature type="transmembrane region" description="Helical" evidence="1">
    <location>
        <begin position="27"/>
        <end position="49"/>
    </location>
</feature>
<sequence>MIGVKLLDRAGDDTDFVEFDLTVVDTWVTGTATGSLLVVFTTFLLYAAAS</sequence>
<evidence type="ECO:0000313" key="2">
    <source>
        <dbReference type="EMBL" id="MDH2330516.1"/>
    </source>
</evidence>
<keyword evidence="1" id="KW-0472">Membrane</keyword>
<evidence type="ECO:0000313" key="3">
    <source>
        <dbReference type="Proteomes" id="UP001229409"/>
    </source>
</evidence>
<dbReference type="AlphaFoldDB" id="A0AAP4EAB1"/>
<reference evidence="2" key="1">
    <citation type="submission" date="2023-04" db="EMBL/GenBank/DDBJ databases">
        <title>Uncovering the Secrets of Slow-Growing Bacteria in Tropical Savanna Soil through Cultivation and Genomic Analysis.</title>
        <authorList>
            <person name="Goncalves O.S."/>
            <person name="Santana M.F."/>
        </authorList>
    </citation>
    <scope>NUCLEOTIDE SEQUENCE</scope>
    <source>
        <strain evidence="2">ANTI</strain>
    </source>
</reference>
<protein>
    <submittedName>
        <fullName evidence="2">Uncharacterized protein</fullName>
    </submittedName>
</protein>
<dbReference type="RefSeq" id="WP_279832370.1">
    <property type="nucleotide sequence ID" value="NZ_JARVWT010000002.1"/>
</dbReference>
<keyword evidence="1" id="KW-0812">Transmembrane</keyword>
<accession>A0AAP4EAB1</accession>
<proteinExistence type="predicted"/>
<keyword evidence="1" id="KW-1133">Transmembrane helix</keyword>
<organism evidence="2 3">
    <name type="scientific">Paenibacillus polymyxa</name>
    <name type="common">Bacillus polymyxa</name>
    <dbReference type="NCBI Taxonomy" id="1406"/>
    <lineage>
        <taxon>Bacteria</taxon>
        <taxon>Bacillati</taxon>
        <taxon>Bacillota</taxon>
        <taxon>Bacilli</taxon>
        <taxon>Bacillales</taxon>
        <taxon>Paenibacillaceae</taxon>
        <taxon>Paenibacillus</taxon>
    </lineage>
</organism>
<dbReference type="Proteomes" id="UP001229409">
    <property type="component" value="Unassembled WGS sequence"/>
</dbReference>
<gene>
    <name evidence="2" type="ORF">QDS18_06525</name>
</gene>
<name>A0AAP4EAB1_PAEPO</name>
<dbReference type="EMBL" id="JARVWT010000002">
    <property type="protein sequence ID" value="MDH2330516.1"/>
    <property type="molecule type" value="Genomic_DNA"/>
</dbReference>
<evidence type="ECO:0000256" key="1">
    <source>
        <dbReference type="SAM" id="Phobius"/>
    </source>
</evidence>